<dbReference type="PANTHER" id="PTHR34219:SF3">
    <property type="entry name" value="BLL7967 PROTEIN"/>
    <property type="match status" value="1"/>
</dbReference>
<organism evidence="2 3">
    <name type="scientific">Variibacter gotjawalensis</name>
    <dbReference type="NCBI Taxonomy" id="1333996"/>
    <lineage>
        <taxon>Bacteria</taxon>
        <taxon>Pseudomonadati</taxon>
        <taxon>Pseudomonadota</taxon>
        <taxon>Alphaproteobacteria</taxon>
        <taxon>Hyphomicrobiales</taxon>
        <taxon>Nitrobacteraceae</taxon>
        <taxon>Variibacter</taxon>
    </lineage>
</organism>
<dbReference type="RefSeq" id="WP_096358273.1">
    <property type="nucleotide sequence ID" value="NZ_AP014946.1"/>
</dbReference>
<dbReference type="AlphaFoldDB" id="A0A0S3Q0V0"/>
<keyword evidence="1" id="KW-0472">Membrane</keyword>
<dbReference type="OrthoDB" id="6307929at2"/>
<proteinExistence type="predicted"/>
<dbReference type="PANTHER" id="PTHR34219">
    <property type="entry name" value="IRON-REGULATED INNER MEMBRANE PROTEIN-RELATED"/>
    <property type="match status" value="1"/>
</dbReference>
<feature type="transmembrane region" description="Helical" evidence="1">
    <location>
        <begin position="12"/>
        <end position="36"/>
    </location>
</feature>
<evidence type="ECO:0000313" key="3">
    <source>
        <dbReference type="Proteomes" id="UP000236884"/>
    </source>
</evidence>
<sequence length="378" mass="42495">MQTKTIRRWSWVHKWTSLISMVFLLLLCITGLPLIFHHEIDHILQEEVEPANLPADTPRANLDVLVKNSMEGFPSQVVQFLIWDRHEPNVIGLSIGEKPDSDPTNNRFLRADAQTGKLLEEVKFRGTFTYIMFKLHVDLFAGLPGKLFLGFMGLLFVIAVISGIVIYGPSMRKLDFGTVRYGRSRFIRWLDLHNLLGVVTIVWALVVGGTGVINTWADLVIKIWQFGQLAEITAQYKDAPIPAQLTSINEAVKIATERLPDKTPSFVAYPGTTFSSKSHYIVFMKGNTPLTSRLVTPVLVNAADGKFSDTRELPWYVKTLLVSQPLHFGDYGGMPLKIIWAILDVLTIIVLITGIYLWFKRRRSSKVAQPAPALAPAE</sequence>
<dbReference type="InterPro" id="IPR005625">
    <property type="entry name" value="PepSY-ass_TM"/>
</dbReference>
<feature type="transmembrane region" description="Helical" evidence="1">
    <location>
        <begin position="189"/>
        <end position="213"/>
    </location>
</feature>
<dbReference type="EMBL" id="AP014946">
    <property type="protein sequence ID" value="BAT61600.1"/>
    <property type="molecule type" value="Genomic_DNA"/>
</dbReference>
<gene>
    <name evidence="2" type="ORF">GJW-30_1_04159</name>
</gene>
<accession>A0A0S3Q0V0</accession>
<feature type="transmembrane region" description="Helical" evidence="1">
    <location>
        <begin position="338"/>
        <end position="359"/>
    </location>
</feature>
<dbReference type="KEGG" id="vgo:GJW-30_1_04159"/>
<protein>
    <submittedName>
        <fullName evidence="2">PepSY-associated TM helix</fullName>
    </submittedName>
</protein>
<keyword evidence="3" id="KW-1185">Reference proteome</keyword>
<reference evidence="2 3" key="1">
    <citation type="submission" date="2015-08" db="EMBL/GenBank/DDBJ databases">
        <title>Investigation of the bacterial diversity of lava forest soil.</title>
        <authorList>
            <person name="Lee J.S."/>
        </authorList>
    </citation>
    <scope>NUCLEOTIDE SEQUENCE [LARGE SCALE GENOMIC DNA]</scope>
    <source>
        <strain evidence="2 3">GJW-30</strain>
    </source>
</reference>
<evidence type="ECO:0000256" key="1">
    <source>
        <dbReference type="SAM" id="Phobius"/>
    </source>
</evidence>
<evidence type="ECO:0000313" key="2">
    <source>
        <dbReference type="EMBL" id="BAT61600.1"/>
    </source>
</evidence>
<keyword evidence="1" id="KW-1133">Transmembrane helix</keyword>
<feature type="transmembrane region" description="Helical" evidence="1">
    <location>
        <begin position="147"/>
        <end position="168"/>
    </location>
</feature>
<name>A0A0S3Q0V0_9BRAD</name>
<dbReference type="Proteomes" id="UP000236884">
    <property type="component" value="Chromosome"/>
</dbReference>
<keyword evidence="1" id="KW-0812">Transmembrane</keyword>
<dbReference type="Pfam" id="PF03929">
    <property type="entry name" value="PepSY_TM"/>
    <property type="match status" value="1"/>
</dbReference>